<organism evidence="2 3">
    <name type="scientific">Geothermobacter hydrogeniphilus</name>
    <dbReference type="NCBI Taxonomy" id="1969733"/>
    <lineage>
        <taxon>Bacteria</taxon>
        <taxon>Pseudomonadati</taxon>
        <taxon>Thermodesulfobacteriota</taxon>
        <taxon>Desulfuromonadia</taxon>
        <taxon>Desulfuromonadales</taxon>
        <taxon>Geothermobacteraceae</taxon>
        <taxon>Geothermobacter</taxon>
    </lineage>
</organism>
<evidence type="ECO:0000259" key="1">
    <source>
        <dbReference type="Pfam" id="PF01272"/>
    </source>
</evidence>
<accession>A0A2K2H6E3</accession>
<proteinExistence type="predicted"/>
<dbReference type="EMBL" id="PPFX01000047">
    <property type="protein sequence ID" value="PNU18894.1"/>
    <property type="molecule type" value="Genomic_DNA"/>
</dbReference>
<dbReference type="GO" id="GO:0070063">
    <property type="term" value="F:RNA polymerase binding"/>
    <property type="evidence" value="ECO:0007669"/>
    <property type="project" value="InterPro"/>
</dbReference>
<evidence type="ECO:0000313" key="2">
    <source>
        <dbReference type="EMBL" id="PNU18894.1"/>
    </source>
</evidence>
<dbReference type="InterPro" id="IPR023459">
    <property type="entry name" value="Tscrpt_elong_fac_GreA/B_fam"/>
</dbReference>
<dbReference type="GO" id="GO:0032784">
    <property type="term" value="P:regulation of DNA-templated transcription elongation"/>
    <property type="evidence" value="ECO:0007669"/>
    <property type="project" value="InterPro"/>
</dbReference>
<keyword evidence="2" id="KW-0251">Elongation factor</keyword>
<dbReference type="GO" id="GO:0003677">
    <property type="term" value="F:DNA binding"/>
    <property type="evidence" value="ECO:0007669"/>
    <property type="project" value="InterPro"/>
</dbReference>
<dbReference type="OrthoDB" id="5293337at2"/>
<name>A0A2K2H6E3_9BACT</name>
<sequence length="160" mass="17660">MNKQILLEKMIAQLESDLDLLDSAARKAHEAATHEENIPDNKYETLALEASYLAQGQANRAQQIRLALADYRTLALRNFVSDQPVRLTALVVLEDEEGRLRRVFLGPSAGGLRVMLDDVEVTVVTPESPLGKALLGRQIDDRIELGEGPGQRVYEIVAVA</sequence>
<dbReference type="PIRSF" id="PIRSF006092">
    <property type="entry name" value="GreA_GreB"/>
    <property type="match status" value="1"/>
</dbReference>
<dbReference type="InterPro" id="IPR001437">
    <property type="entry name" value="Tscrpt_elong_fac_GreA/B_C"/>
</dbReference>
<comment type="caution">
    <text evidence="2">The sequence shown here is derived from an EMBL/GenBank/DDBJ whole genome shotgun (WGS) entry which is preliminary data.</text>
</comment>
<keyword evidence="2" id="KW-0648">Protein biosynthesis</keyword>
<gene>
    <name evidence="2" type="ORF">C2E25_15380</name>
</gene>
<dbReference type="InterPro" id="IPR036953">
    <property type="entry name" value="GreA/GreB_C_sf"/>
</dbReference>
<dbReference type="Proteomes" id="UP000236340">
    <property type="component" value="Unassembled WGS sequence"/>
</dbReference>
<dbReference type="SUPFAM" id="SSF54534">
    <property type="entry name" value="FKBP-like"/>
    <property type="match status" value="1"/>
</dbReference>
<dbReference type="Gene3D" id="3.10.50.30">
    <property type="entry name" value="Transcription elongation factor, GreA/GreB, C-terminal domain"/>
    <property type="match status" value="1"/>
</dbReference>
<dbReference type="Pfam" id="PF01272">
    <property type="entry name" value="GreA_GreB"/>
    <property type="match status" value="1"/>
</dbReference>
<dbReference type="AlphaFoldDB" id="A0A2K2H6E3"/>
<evidence type="ECO:0000313" key="3">
    <source>
        <dbReference type="Proteomes" id="UP000236340"/>
    </source>
</evidence>
<protein>
    <submittedName>
        <fullName evidence="2">Transcription elongation factor GreAB</fullName>
    </submittedName>
</protein>
<dbReference type="GO" id="GO:0003746">
    <property type="term" value="F:translation elongation factor activity"/>
    <property type="evidence" value="ECO:0007669"/>
    <property type="project" value="UniProtKB-KW"/>
</dbReference>
<feature type="domain" description="Transcription elongation factor GreA/GreB C-terminal" evidence="1">
    <location>
        <begin position="118"/>
        <end position="159"/>
    </location>
</feature>
<reference evidence="2 3" key="1">
    <citation type="journal article" date="2018" name="Genome Announc.">
        <title>Genome Sequence of Geothermobacter sp. HR-1 Iron Reducer from the Loihi Seamount.</title>
        <authorList>
            <person name="Smith H."/>
            <person name="Abuyen K."/>
            <person name="Tremblay J."/>
            <person name="Savalia P."/>
            <person name="Perez-Rodriguez I."/>
            <person name="Emerson D."/>
            <person name="Tully B."/>
            <person name="Amend J."/>
        </authorList>
    </citation>
    <scope>NUCLEOTIDE SEQUENCE [LARGE SCALE GENOMIC DNA]</scope>
    <source>
        <strain evidence="2 3">HR-1</strain>
    </source>
</reference>